<evidence type="ECO:0000313" key="3">
    <source>
        <dbReference type="Proteomes" id="UP001500506"/>
    </source>
</evidence>
<evidence type="ECO:0000256" key="1">
    <source>
        <dbReference type="SAM" id="Phobius"/>
    </source>
</evidence>
<comment type="caution">
    <text evidence="2">The sequence shown here is derived from an EMBL/GenBank/DDBJ whole genome shotgun (WGS) entry which is preliminary data.</text>
</comment>
<reference evidence="3" key="1">
    <citation type="journal article" date="2019" name="Int. J. Syst. Evol. Microbiol.">
        <title>The Global Catalogue of Microorganisms (GCM) 10K type strain sequencing project: providing services to taxonomists for standard genome sequencing and annotation.</title>
        <authorList>
            <consortium name="The Broad Institute Genomics Platform"/>
            <consortium name="The Broad Institute Genome Sequencing Center for Infectious Disease"/>
            <person name="Wu L."/>
            <person name="Ma J."/>
        </authorList>
    </citation>
    <scope>NUCLEOTIDE SEQUENCE [LARGE SCALE GENOMIC DNA]</scope>
    <source>
        <strain evidence="3">JCM 14319</strain>
    </source>
</reference>
<accession>A0ABP4X5A8</accession>
<name>A0ABP4X5A8_9MICO</name>
<organism evidence="2 3">
    <name type="scientific">Agromyces humatus</name>
    <dbReference type="NCBI Taxonomy" id="279573"/>
    <lineage>
        <taxon>Bacteria</taxon>
        <taxon>Bacillati</taxon>
        <taxon>Actinomycetota</taxon>
        <taxon>Actinomycetes</taxon>
        <taxon>Micrococcales</taxon>
        <taxon>Microbacteriaceae</taxon>
        <taxon>Agromyces</taxon>
    </lineage>
</organism>
<gene>
    <name evidence="2" type="ORF">GCM10009747_34940</name>
</gene>
<protein>
    <submittedName>
        <fullName evidence="2">Uncharacterized protein</fullName>
    </submittedName>
</protein>
<sequence length="95" mass="9987">MKAIRIVVVAVIVAAWVVALGSFINSIADVSTFPDVARSVLSLWPDPDTSTGTVIRFGAVAVVIAGILGFRALGKAGARREHARDDSDQVPLSQE</sequence>
<evidence type="ECO:0000313" key="2">
    <source>
        <dbReference type="EMBL" id="GAA1770733.1"/>
    </source>
</evidence>
<feature type="transmembrane region" description="Helical" evidence="1">
    <location>
        <begin position="54"/>
        <end position="74"/>
    </location>
</feature>
<keyword evidence="3" id="KW-1185">Reference proteome</keyword>
<dbReference type="RefSeq" id="WP_232499576.1">
    <property type="nucleotide sequence ID" value="NZ_BAAANH010000009.1"/>
</dbReference>
<proteinExistence type="predicted"/>
<feature type="transmembrane region" description="Helical" evidence="1">
    <location>
        <begin position="7"/>
        <end position="28"/>
    </location>
</feature>
<keyword evidence="1" id="KW-0472">Membrane</keyword>
<dbReference type="Proteomes" id="UP001500506">
    <property type="component" value="Unassembled WGS sequence"/>
</dbReference>
<keyword evidence="1" id="KW-1133">Transmembrane helix</keyword>
<keyword evidence="1" id="KW-0812">Transmembrane</keyword>
<dbReference type="EMBL" id="BAAANH010000009">
    <property type="protein sequence ID" value="GAA1770733.1"/>
    <property type="molecule type" value="Genomic_DNA"/>
</dbReference>